<dbReference type="PROSITE" id="PS50109">
    <property type="entry name" value="HIS_KIN"/>
    <property type="match status" value="1"/>
</dbReference>
<dbReference type="EC" id="2.7.13.3" evidence="2"/>
<dbReference type="PANTHER" id="PTHR42878">
    <property type="entry name" value="TWO-COMPONENT HISTIDINE KINASE"/>
    <property type="match status" value="1"/>
</dbReference>
<sequence length="499" mass="55474">MSTDEPKQQQTLDADVDVALPSPQPGARAMAQHSFITSVLRSIQQRSIEQRVLAGFGLVFAGILVISVISYRNMTILIRNGHQDQRSHEFIQLLGAMGQAMDDAENGHRRFLVTGDESYLAAYHTLRERAPEFARYLRELTSPDSSQGAHVTHLEQLITQQLQEERNAIELRNKTGFEAVRGMALTGVAKASLEAARKLQAQMEQEENKALAQRVIESTSTTRSSIILLSIGALLLFVLLAAVYYLIRHDITARRRIAEELHHRGELLEAANKELEAFSYSVSHDLRAPLRHIDGYASLLAKATALSLDDKAKRYLHTISEAATRMGQLIDDLLVFSRMGRQEMLRGTVNLDQLIAAVLHDLRHDLQDRTISWTIAQLPDVTGDAAMLRQVFVNLIANAIKFTGTQPNATIEIGSRSDDPNEAVLFVRDNGVGFDMQYANKLFGVFQRLHRADEFEGTGIGLANVRRIIHRHGGKTWAEGALGKGATFYVSLPIARPST</sequence>
<reference evidence="9 10" key="1">
    <citation type="submission" date="2021-02" db="EMBL/GenBank/DDBJ databases">
        <authorList>
            <person name="Han P."/>
        </authorList>
    </citation>
    <scope>NUCLEOTIDE SEQUENCE [LARGE SCALE GENOMIC DNA]</scope>
    <source>
        <strain evidence="9">Candidatus Nitrospira sp. ZN2</strain>
    </source>
</reference>
<keyword evidence="4 9" id="KW-0808">Transferase</keyword>
<dbReference type="Pfam" id="PF02518">
    <property type="entry name" value="HATPase_c"/>
    <property type="match status" value="1"/>
</dbReference>
<dbReference type="InterPro" id="IPR003661">
    <property type="entry name" value="HisK_dim/P_dom"/>
</dbReference>
<evidence type="ECO:0000256" key="7">
    <source>
        <dbReference type="SAM" id="Phobius"/>
    </source>
</evidence>
<proteinExistence type="predicted"/>
<dbReference type="InterPro" id="IPR007891">
    <property type="entry name" value="CHASE3"/>
</dbReference>
<dbReference type="EMBL" id="CAJNBJ010000001">
    <property type="protein sequence ID" value="CAE6708439.1"/>
    <property type="molecule type" value="Genomic_DNA"/>
</dbReference>
<dbReference type="SUPFAM" id="SSF55874">
    <property type="entry name" value="ATPase domain of HSP90 chaperone/DNA topoisomerase II/histidine kinase"/>
    <property type="match status" value="1"/>
</dbReference>
<evidence type="ECO:0000256" key="2">
    <source>
        <dbReference type="ARBA" id="ARBA00012438"/>
    </source>
</evidence>
<dbReference type="SMART" id="SM00387">
    <property type="entry name" value="HATPase_c"/>
    <property type="match status" value="1"/>
</dbReference>
<dbReference type="CDD" id="cd00082">
    <property type="entry name" value="HisKA"/>
    <property type="match status" value="1"/>
</dbReference>
<comment type="catalytic activity">
    <reaction evidence="1">
        <text>ATP + protein L-histidine = ADP + protein N-phospho-L-histidine.</text>
        <dbReference type="EC" id="2.7.13.3"/>
    </reaction>
</comment>
<evidence type="ECO:0000256" key="3">
    <source>
        <dbReference type="ARBA" id="ARBA00022553"/>
    </source>
</evidence>
<dbReference type="RefSeq" id="WP_213040881.1">
    <property type="nucleotide sequence ID" value="NZ_CAJNBJ010000001.1"/>
</dbReference>
<keyword evidence="6" id="KW-0175">Coiled coil</keyword>
<dbReference type="CDD" id="cd19410">
    <property type="entry name" value="HK9-like_sensor"/>
    <property type="match status" value="1"/>
</dbReference>
<comment type="caution">
    <text evidence="9">The sequence shown here is derived from an EMBL/GenBank/DDBJ whole genome shotgun (WGS) entry which is preliminary data.</text>
</comment>
<dbReference type="InterPro" id="IPR036097">
    <property type="entry name" value="HisK_dim/P_sf"/>
</dbReference>
<feature type="transmembrane region" description="Helical" evidence="7">
    <location>
        <begin position="226"/>
        <end position="247"/>
    </location>
</feature>
<evidence type="ECO:0000259" key="8">
    <source>
        <dbReference type="PROSITE" id="PS50109"/>
    </source>
</evidence>
<dbReference type="InterPro" id="IPR005467">
    <property type="entry name" value="His_kinase_dom"/>
</dbReference>
<protein>
    <recommendedName>
        <fullName evidence="2">histidine kinase</fullName>
        <ecNumber evidence="2">2.7.13.3</ecNumber>
    </recommendedName>
</protein>
<evidence type="ECO:0000256" key="4">
    <source>
        <dbReference type="ARBA" id="ARBA00022679"/>
    </source>
</evidence>
<dbReference type="InterPro" id="IPR036890">
    <property type="entry name" value="HATPase_C_sf"/>
</dbReference>
<keyword evidence="5 9" id="KW-0418">Kinase</keyword>
<dbReference type="InterPro" id="IPR050351">
    <property type="entry name" value="BphY/WalK/GraS-like"/>
</dbReference>
<dbReference type="PANTHER" id="PTHR42878:SF15">
    <property type="entry name" value="BACTERIOPHYTOCHROME"/>
    <property type="match status" value="1"/>
</dbReference>
<dbReference type="InterPro" id="IPR004358">
    <property type="entry name" value="Sig_transdc_His_kin-like_C"/>
</dbReference>
<evidence type="ECO:0000313" key="10">
    <source>
        <dbReference type="Proteomes" id="UP000675880"/>
    </source>
</evidence>
<organism evidence="9 10">
    <name type="scientific">Nitrospira defluvii</name>
    <dbReference type="NCBI Taxonomy" id="330214"/>
    <lineage>
        <taxon>Bacteria</taxon>
        <taxon>Pseudomonadati</taxon>
        <taxon>Nitrospirota</taxon>
        <taxon>Nitrospiria</taxon>
        <taxon>Nitrospirales</taxon>
        <taxon>Nitrospiraceae</taxon>
        <taxon>Nitrospira</taxon>
    </lineage>
</organism>
<keyword evidence="7" id="KW-0812">Transmembrane</keyword>
<keyword evidence="7" id="KW-1133">Transmembrane helix</keyword>
<evidence type="ECO:0000256" key="6">
    <source>
        <dbReference type="SAM" id="Coils"/>
    </source>
</evidence>
<dbReference type="SMART" id="SM00388">
    <property type="entry name" value="HisKA"/>
    <property type="match status" value="1"/>
</dbReference>
<accession>A0ABM8QPM1</accession>
<evidence type="ECO:0000256" key="5">
    <source>
        <dbReference type="ARBA" id="ARBA00022777"/>
    </source>
</evidence>
<dbReference type="SUPFAM" id="SSF47384">
    <property type="entry name" value="Homodimeric domain of signal transducing histidine kinase"/>
    <property type="match status" value="1"/>
</dbReference>
<keyword evidence="3" id="KW-0597">Phosphoprotein</keyword>
<dbReference type="GO" id="GO:0004673">
    <property type="term" value="F:protein histidine kinase activity"/>
    <property type="evidence" value="ECO:0007669"/>
    <property type="project" value="UniProtKB-EC"/>
</dbReference>
<dbReference type="InterPro" id="IPR003594">
    <property type="entry name" value="HATPase_dom"/>
</dbReference>
<dbReference type="PRINTS" id="PR00344">
    <property type="entry name" value="BCTRLSENSOR"/>
</dbReference>
<dbReference type="Pfam" id="PF05227">
    <property type="entry name" value="CHASE3"/>
    <property type="match status" value="1"/>
</dbReference>
<evidence type="ECO:0000256" key="1">
    <source>
        <dbReference type="ARBA" id="ARBA00000085"/>
    </source>
</evidence>
<dbReference type="Proteomes" id="UP000675880">
    <property type="component" value="Unassembled WGS sequence"/>
</dbReference>
<dbReference type="Pfam" id="PF00512">
    <property type="entry name" value="HisKA"/>
    <property type="match status" value="1"/>
</dbReference>
<feature type="transmembrane region" description="Helical" evidence="7">
    <location>
        <begin position="52"/>
        <end position="71"/>
    </location>
</feature>
<keyword evidence="10" id="KW-1185">Reference proteome</keyword>
<dbReference type="Gene3D" id="1.10.287.130">
    <property type="match status" value="1"/>
</dbReference>
<gene>
    <name evidence="9" type="ORF">NSPZN2_11094</name>
</gene>
<feature type="domain" description="Histidine kinase" evidence="8">
    <location>
        <begin position="281"/>
        <end position="496"/>
    </location>
</feature>
<evidence type="ECO:0000313" key="9">
    <source>
        <dbReference type="EMBL" id="CAE6708439.1"/>
    </source>
</evidence>
<name>A0ABM8QPM1_9BACT</name>
<keyword evidence="7" id="KW-0472">Membrane</keyword>
<feature type="coiled-coil region" evidence="6">
    <location>
        <begin position="154"/>
        <end position="213"/>
    </location>
</feature>
<dbReference type="Gene3D" id="3.30.565.10">
    <property type="entry name" value="Histidine kinase-like ATPase, C-terminal domain"/>
    <property type="match status" value="1"/>
</dbReference>